<dbReference type="GO" id="GO:0016799">
    <property type="term" value="F:hydrolase activity, hydrolyzing N-glycosyl compounds"/>
    <property type="evidence" value="ECO:0007669"/>
    <property type="project" value="InterPro"/>
</dbReference>
<evidence type="ECO:0008006" key="4">
    <source>
        <dbReference type="Google" id="ProtNLM"/>
    </source>
</evidence>
<proteinExistence type="predicted"/>
<dbReference type="VEuPathDB" id="TriTrypDB:ADEAN_000930000"/>
<dbReference type="InterPro" id="IPR036452">
    <property type="entry name" value="Ribo_hydro-like"/>
</dbReference>
<accession>A0A7G2CQL1</accession>
<reference evidence="2 3" key="1">
    <citation type="submission" date="2020-08" db="EMBL/GenBank/DDBJ databases">
        <authorList>
            <person name="Newling K."/>
            <person name="Davey J."/>
            <person name="Forrester S."/>
        </authorList>
    </citation>
    <scope>NUCLEOTIDE SEQUENCE [LARGE SCALE GENOMIC DNA]</scope>
    <source>
        <strain evidence="3">Crithidia deanei Carvalho (ATCC PRA-265)</strain>
    </source>
</reference>
<evidence type="ECO:0000313" key="2">
    <source>
        <dbReference type="EMBL" id="CAD2221765.1"/>
    </source>
</evidence>
<dbReference type="Proteomes" id="UP000515908">
    <property type="component" value="Chromosome 22"/>
</dbReference>
<sequence>MKATIPSLFLLSCLVLASATDYIVVDVDGSVEGYAALTTLLRATGGSQLKMVSVSGTTWGFSTTVVRNVCRFLNLAGKGNVEIALGASASMDDAYNTSTKHGECFNVAGFPLTPQDAARRELPFSRADVSSAFSAANSLPHTATTVNCGYTTDAKTSLVKILRRVTTADKFIYLSLGSTVTNLATVVKSIQQEGDVKTLMDTLTNRSSIHVYEPGYAGAADPTAMTTLLSYNLPIDLYPSVFFSPATQFTESYWTRFTTIASTVSASSSLQWVHEAWTNKKEVMGDTLFYNDCAPAASLVTLCAVDSVLTPLCKYYRATVSSVSFQLTKPSATSGVLTLDGQKVTPASYYTLVTNASPAVVRVYTKSATGEEGGRTLKDAFWSRWFELLQ</sequence>
<dbReference type="SUPFAM" id="SSF53590">
    <property type="entry name" value="Nucleoside hydrolase"/>
    <property type="match status" value="1"/>
</dbReference>
<feature type="signal peptide" evidence="1">
    <location>
        <begin position="1"/>
        <end position="19"/>
    </location>
</feature>
<dbReference type="Gene3D" id="3.90.245.10">
    <property type="entry name" value="Ribonucleoside hydrolase-like"/>
    <property type="match status" value="1"/>
</dbReference>
<name>A0A7G2CQL1_9TRYP</name>
<gene>
    <name evidence="2" type="ORF">ADEAN_000930000</name>
</gene>
<organism evidence="2 3">
    <name type="scientific">Angomonas deanei</name>
    <dbReference type="NCBI Taxonomy" id="59799"/>
    <lineage>
        <taxon>Eukaryota</taxon>
        <taxon>Discoba</taxon>
        <taxon>Euglenozoa</taxon>
        <taxon>Kinetoplastea</taxon>
        <taxon>Metakinetoplastina</taxon>
        <taxon>Trypanosomatida</taxon>
        <taxon>Trypanosomatidae</taxon>
        <taxon>Strigomonadinae</taxon>
        <taxon>Angomonas</taxon>
    </lineage>
</organism>
<keyword evidence="1" id="KW-0732">Signal</keyword>
<dbReference type="EMBL" id="LR877166">
    <property type="protein sequence ID" value="CAD2221765.1"/>
    <property type="molecule type" value="Genomic_DNA"/>
</dbReference>
<evidence type="ECO:0000313" key="3">
    <source>
        <dbReference type="Proteomes" id="UP000515908"/>
    </source>
</evidence>
<evidence type="ECO:0000256" key="1">
    <source>
        <dbReference type="SAM" id="SignalP"/>
    </source>
</evidence>
<feature type="chain" id="PRO_5028906594" description="Inosine-uridine preferring nucleoside hydrolase" evidence="1">
    <location>
        <begin position="20"/>
        <end position="390"/>
    </location>
</feature>
<dbReference type="AlphaFoldDB" id="A0A7G2CQL1"/>
<protein>
    <recommendedName>
        <fullName evidence="4">Inosine-uridine preferring nucleoside hydrolase</fullName>
    </recommendedName>
</protein>
<keyword evidence="3" id="KW-1185">Reference proteome</keyword>